<organism evidence="1 9">
    <name type="scientific">Bacillus mycoides</name>
    <dbReference type="NCBI Taxonomy" id="1405"/>
    <lineage>
        <taxon>Bacteria</taxon>
        <taxon>Bacillati</taxon>
        <taxon>Bacillota</taxon>
        <taxon>Bacilli</taxon>
        <taxon>Bacillales</taxon>
        <taxon>Bacillaceae</taxon>
        <taxon>Bacillus</taxon>
        <taxon>Bacillus cereus group</taxon>
    </lineage>
</organism>
<dbReference type="Proteomes" id="UP000192932">
    <property type="component" value="Chromosome"/>
</dbReference>
<evidence type="ECO:0000313" key="3">
    <source>
        <dbReference type="EMBL" id="OOR03606.1"/>
    </source>
</evidence>
<dbReference type="Proteomes" id="UP000437562">
    <property type="component" value="Unassembled WGS sequence"/>
</dbReference>
<dbReference type="EMBL" id="QTTY01000006">
    <property type="protein sequence ID" value="REF39059.1"/>
    <property type="molecule type" value="Genomic_DNA"/>
</dbReference>
<reference evidence="1 9" key="3">
    <citation type="submission" date="2017-04" db="EMBL/GenBank/DDBJ databases">
        <title>The Characteristic of a Fine Plant Growth-Promoting Rhizobacteria Bacillus mycoides Gnyt1 and its Whole Genome Sequencing Analysis.</title>
        <authorList>
            <person name="Li J.H."/>
            <person name="Yao T."/>
        </authorList>
    </citation>
    <scope>NUCLEOTIDE SEQUENCE [LARGE SCALE GENOMIC DNA]</scope>
    <source>
        <strain evidence="1 9">Gnyt1</strain>
    </source>
</reference>
<protein>
    <submittedName>
        <fullName evidence="1">Uncharacterized protein</fullName>
    </submittedName>
</protein>
<dbReference type="Proteomes" id="UP000305524">
    <property type="component" value="Unassembled WGS sequence"/>
</dbReference>
<dbReference type="Proteomes" id="UP000190696">
    <property type="component" value="Unassembled WGS sequence"/>
</dbReference>
<reference evidence="2 7" key="1">
    <citation type="submission" date="2012-04" db="EMBL/GenBank/DDBJ databases">
        <title>The Genome Sequence of Bacillus cereus VD078.</title>
        <authorList>
            <consortium name="The Broad Institute Genome Sequencing Platform"/>
            <consortium name="The Broad Institute Genome Sequencing Center for Infectious Disease"/>
            <person name="Feldgarden M."/>
            <person name="Van der Auwera G.A."/>
            <person name="Mahillon J."/>
            <person name="Duprez V."/>
            <person name="Timmery S."/>
            <person name="Mattelet C."/>
            <person name="Dierick K."/>
            <person name="Sun M."/>
            <person name="Yu Z."/>
            <person name="Zhu L."/>
            <person name="Hu X."/>
            <person name="Shank E.B."/>
            <person name="Swiecicka I."/>
            <person name="Hansen B.M."/>
            <person name="Andrup L."/>
            <person name="Young S.K."/>
            <person name="Zeng Q."/>
            <person name="Gargeya S."/>
            <person name="Fitzgerald M."/>
            <person name="Haas B."/>
            <person name="Abouelleil A."/>
            <person name="Alvarado L."/>
            <person name="Arachchi H.M."/>
            <person name="Berlin A."/>
            <person name="Chapman S.B."/>
            <person name="Goldberg J."/>
            <person name="Griggs A."/>
            <person name="Gujja S."/>
            <person name="Hansen M."/>
            <person name="Howarth C."/>
            <person name="Imamovic A."/>
            <person name="Larimer J."/>
            <person name="McCowen C."/>
            <person name="Montmayeur A."/>
            <person name="Murphy C."/>
            <person name="Neiman D."/>
            <person name="Pearson M."/>
            <person name="Priest M."/>
            <person name="Roberts A."/>
            <person name="Saif S."/>
            <person name="Shea T."/>
            <person name="Sisk P."/>
            <person name="Sykes S."/>
            <person name="Wortman J."/>
            <person name="Nusbaum C."/>
            <person name="Birren B."/>
        </authorList>
    </citation>
    <scope>NUCLEOTIDE SEQUENCE [LARGE SCALE GENOMIC DNA]</scope>
    <source>
        <strain evidence="2 7">VD078</strain>
    </source>
</reference>
<evidence type="ECO:0000313" key="12">
    <source>
        <dbReference type="Proteomes" id="UP000437562"/>
    </source>
</evidence>
<dbReference type="KEGG" id="bww:bwei_2493"/>
<evidence type="ECO:0000313" key="7">
    <source>
        <dbReference type="Proteomes" id="UP000006976"/>
    </source>
</evidence>
<dbReference type="EMBL" id="CABWMC010000032">
    <property type="protein sequence ID" value="VXC71944.1"/>
    <property type="molecule type" value="Genomic_DNA"/>
</dbReference>
<proteinExistence type="predicted"/>
<gene>
    <name evidence="1" type="ORF">B7492_13660</name>
    <name evidence="6" type="ORF">BACI71_70014</name>
    <name evidence="3" type="ORF">BW900_25985</name>
    <name evidence="4" type="ORF">DET55_1064</name>
    <name evidence="5" type="ORF">FC701_18045</name>
    <name evidence="2" type="ORF">III_02953</name>
</gene>
<name>A0A0A0WMQ2_BACMY</name>
<reference evidence="5 11" key="5">
    <citation type="journal article" date="2019" name="Environ. Microbiol.">
        <title>An active ?-lactamase is a part of an orchestrated cell wall stress resistance network of Bacillus subtilis and related rhizosphere species.</title>
        <authorList>
            <person name="Bucher T."/>
            <person name="Keren-Paz A."/>
            <person name="Hausser J."/>
            <person name="Olender T."/>
            <person name="Cytryn E."/>
            <person name="Kolodkin-Gal I."/>
        </authorList>
    </citation>
    <scope>NUCLEOTIDE SEQUENCE [LARGE SCALE GENOMIC DNA]</scope>
    <source>
        <strain evidence="5 11">I186</strain>
    </source>
</reference>
<accession>A0A0A0WMQ2</accession>
<dbReference type="EMBL" id="CP020743">
    <property type="protein sequence ID" value="ARJ22208.1"/>
    <property type="molecule type" value="Genomic_DNA"/>
</dbReference>
<evidence type="ECO:0000313" key="2">
    <source>
        <dbReference type="EMBL" id="EJR41316.1"/>
    </source>
</evidence>
<evidence type="ECO:0000313" key="10">
    <source>
        <dbReference type="Proteomes" id="UP000256530"/>
    </source>
</evidence>
<accession>A0A1W6A8N5</accession>
<reference evidence="3 8" key="2">
    <citation type="submission" date="2017-01" db="EMBL/GenBank/DDBJ databases">
        <title>Bacillus cereus isolates.</title>
        <authorList>
            <person name="Beno S.M."/>
        </authorList>
    </citation>
    <scope>NUCLEOTIDE SEQUENCE [LARGE SCALE GENOMIC DNA]</scope>
    <source>
        <strain evidence="3 8">FSL W7-1108</strain>
    </source>
</reference>
<dbReference type="Proteomes" id="UP000256530">
    <property type="component" value="Unassembled WGS sequence"/>
</dbReference>
<accession>J8IUR5</accession>
<evidence type="ECO:0000313" key="5">
    <source>
        <dbReference type="EMBL" id="TKI83355.1"/>
    </source>
</evidence>
<dbReference type="EMBL" id="MUAI01000038">
    <property type="protein sequence ID" value="OOR03606.1"/>
    <property type="molecule type" value="Genomic_DNA"/>
</dbReference>
<dbReference type="EMBL" id="SZOD01000434">
    <property type="protein sequence ID" value="TKI83355.1"/>
    <property type="molecule type" value="Genomic_DNA"/>
</dbReference>
<reference evidence="6 12" key="6">
    <citation type="submission" date="2019-10" db="EMBL/GenBank/DDBJ databases">
        <authorList>
            <person name="Karimi E."/>
        </authorList>
    </citation>
    <scope>NUCLEOTIDE SEQUENCE [LARGE SCALE GENOMIC DNA]</scope>
    <source>
        <strain evidence="6">Bacillus sp. 71</strain>
    </source>
</reference>
<evidence type="ECO:0000313" key="6">
    <source>
        <dbReference type="EMBL" id="VXC71944.1"/>
    </source>
</evidence>
<dbReference type="Proteomes" id="UP000006976">
    <property type="component" value="Unassembled WGS sequence"/>
</dbReference>
<reference evidence="4 10" key="4">
    <citation type="submission" date="2018-08" db="EMBL/GenBank/DDBJ databases">
        <title>Freshwater and sediment microbial communities from various areas in North America, analyzing microbe dynamics in response to fracking.</title>
        <authorList>
            <person name="Lamendella R."/>
        </authorList>
    </citation>
    <scope>NUCLEOTIDE SEQUENCE [LARGE SCALE GENOMIC DNA]</scope>
    <source>
        <strain evidence="4 10">DB-1</strain>
    </source>
</reference>
<dbReference type="RefSeq" id="WP_002127477.1">
    <property type="nucleotide sequence ID" value="NZ_CM000719.1"/>
</dbReference>
<dbReference type="EMBL" id="AHEV01000013">
    <property type="protein sequence ID" value="EJR41316.1"/>
    <property type="molecule type" value="Genomic_DNA"/>
</dbReference>
<evidence type="ECO:0000313" key="8">
    <source>
        <dbReference type="Proteomes" id="UP000190696"/>
    </source>
</evidence>
<evidence type="ECO:0000313" key="9">
    <source>
        <dbReference type="Proteomes" id="UP000192932"/>
    </source>
</evidence>
<evidence type="ECO:0000313" key="4">
    <source>
        <dbReference type="EMBL" id="REF39059.1"/>
    </source>
</evidence>
<sequence>MDLLQIKKMENLIWTIEHSSDLSKRFYIIKFFDRENTIKPIETLEFGNRNIDKFEWVFINIFPRVVTTYVPSTGRKPDESLIDTTRENSKESLILQGIRTYTKFWSC</sequence>
<evidence type="ECO:0000313" key="1">
    <source>
        <dbReference type="EMBL" id="ARJ22208.1"/>
    </source>
</evidence>
<dbReference type="AlphaFoldDB" id="A0A0A0WMQ2"/>
<evidence type="ECO:0000313" key="11">
    <source>
        <dbReference type="Proteomes" id="UP000305524"/>
    </source>
</evidence>
<accession>A0A654AVL2</accession>